<evidence type="ECO:0000259" key="8">
    <source>
        <dbReference type="PROSITE" id="PS50893"/>
    </source>
</evidence>
<dbReference type="PANTHER" id="PTHR24221:SF654">
    <property type="entry name" value="ATP-BINDING CASSETTE SUB-FAMILY B MEMBER 6"/>
    <property type="match status" value="1"/>
</dbReference>
<dbReference type="SMART" id="SM00382">
    <property type="entry name" value="AAA"/>
    <property type="match status" value="1"/>
</dbReference>
<accession>A0A1M6GEI4</accession>
<dbReference type="STRING" id="1121131.SAMN02745229_04078"/>
<dbReference type="InterPro" id="IPR003439">
    <property type="entry name" value="ABC_transporter-like_ATP-bd"/>
</dbReference>
<dbReference type="InterPro" id="IPR039421">
    <property type="entry name" value="Type_1_exporter"/>
</dbReference>
<dbReference type="PROSITE" id="PS50893">
    <property type="entry name" value="ABC_TRANSPORTER_2"/>
    <property type="match status" value="1"/>
</dbReference>
<dbReference type="OrthoDB" id="1992309at2"/>
<dbReference type="GO" id="GO:0005886">
    <property type="term" value="C:plasma membrane"/>
    <property type="evidence" value="ECO:0007669"/>
    <property type="project" value="UniProtKB-SubCell"/>
</dbReference>
<protein>
    <submittedName>
        <fullName evidence="9">ABC-type bacteriocin/lantibiotic exporter, contains an N-terminal double-glycine peptidase domain</fullName>
    </submittedName>
</protein>
<evidence type="ECO:0000256" key="5">
    <source>
        <dbReference type="ARBA" id="ARBA00022989"/>
    </source>
</evidence>
<dbReference type="Pfam" id="PF00005">
    <property type="entry name" value="ABC_tran"/>
    <property type="match status" value="1"/>
</dbReference>
<dbReference type="GO" id="GO:0016887">
    <property type="term" value="F:ATP hydrolysis activity"/>
    <property type="evidence" value="ECO:0007669"/>
    <property type="project" value="InterPro"/>
</dbReference>
<evidence type="ECO:0000256" key="2">
    <source>
        <dbReference type="ARBA" id="ARBA00022692"/>
    </source>
</evidence>
<keyword evidence="10" id="KW-1185">Reference proteome</keyword>
<dbReference type="AlphaFoldDB" id="A0A1M6GEI4"/>
<proteinExistence type="predicted"/>
<keyword evidence="3" id="KW-0547">Nucleotide-binding</keyword>
<keyword evidence="5 7" id="KW-1133">Transmembrane helix</keyword>
<evidence type="ECO:0000256" key="4">
    <source>
        <dbReference type="ARBA" id="ARBA00022840"/>
    </source>
</evidence>
<dbReference type="InterPro" id="IPR003593">
    <property type="entry name" value="AAA+_ATPase"/>
</dbReference>
<dbReference type="GeneID" id="89508848"/>
<comment type="subcellular location">
    <subcellularLocation>
        <location evidence="1">Cell membrane</location>
        <topology evidence="1">Multi-pass membrane protein</topology>
    </subcellularLocation>
</comment>
<dbReference type="InterPro" id="IPR036640">
    <property type="entry name" value="ABC1_TM_sf"/>
</dbReference>
<gene>
    <name evidence="9" type="ORF">SAMN02745229_04078</name>
</gene>
<sequence>MIRKIRKACIPLMMDKDTRKYIYAVFGMSIYISLQSALVPAFINLMMEQYERCNYSKMALYTAIWFLITGIFIAVRYRFDKLINGKFYFLTIEAIREKCINTLYNSNMAQIDKNYDGNEAYSFLADRVDTLVGMLYKLVQFLSEALVFAALGIWCIYIGSWTALVVIAGSIMQLAIGSLGSESINKQNEHLFKEKSKIIGAVKRLFSGTESYIVNGKYDSNVQEIDGLFNGYINESRKNALKQAGRSNLMRLSDAAVYLLLMITSFFLIKEDSVRIIITMFSVYNIMKKYTGWMTSDLTGIKDNVYVLDKYLKYIGCPKNHIEECDDKNILEACNISYRVNDKNILDNIDLTVARNTKVALIGKNGSGKTTFLRILLNLLPPTSGWVRKNDAEVYSYIPVAPQLFPVSIHENISYGTLEKDDFGICEIEEQADLKKLGDERLGEKLPDGDENLSGGEAQRVAIGRAMIAKSEILIADEPTANLDPITTKKVFGNLIKSSSSVLYTTHNPKLLEYADIIHIMDKGKIVASGKYEDIRLMKIYKEWENEVLDSV</sequence>
<evidence type="ECO:0000313" key="10">
    <source>
        <dbReference type="Proteomes" id="UP000184278"/>
    </source>
</evidence>
<name>A0A1M6GEI4_BUTFI</name>
<feature type="transmembrane region" description="Helical" evidence="7">
    <location>
        <begin position="58"/>
        <end position="77"/>
    </location>
</feature>
<evidence type="ECO:0000313" key="9">
    <source>
        <dbReference type="EMBL" id="SHJ08327.1"/>
    </source>
</evidence>
<feature type="domain" description="ABC transporter" evidence="8">
    <location>
        <begin position="331"/>
        <end position="548"/>
    </location>
</feature>
<organism evidence="9 10">
    <name type="scientific">Butyrivibrio fibrisolvens DSM 3071</name>
    <dbReference type="NCBI Taxonomy" id="1121131"/>
    <lineage>
        <taxon>Bacteria</taxon>
        <taxon>Bacillati</taxon>
        <taxon>Bacillota</taxon>
        <taxon>Clostridia</taxon>
        <taxon>Lachnospirales</taxon>
        <taxon>Lachnospiraceae</taxon>
        <taxon>Butyrivibrio</taxon>
    </lineage>
</organism>
<dbReference type="InterPro" id="IPR017871">
    <property type="entry name" value="ABC_transporter-like_CS"/>
</dbReference>
<reference evidence="10" key="1">
    <citation type="submission" date="2016-11" db="EMBL/GenBank/DDBJ databases">
        <authorList>
            <person name="Varghese N."/>
            <person name="Submissions S."/>
        </authorList>
    </citation>
    <scope>NUCLEOTIDE SEQUENCE [LARGE SCALE GENOMIC DNA]</scope>
    <source>
        <strain evidence="10">DSM 3071</strain>
    </source>
</reference>
<evidence type="ECO:0000256" key="6">
    <source>
        <dbReference type="ARBA" id="ARBA00023136"/>
    </source>
</evidence>
<feature type="transmembrane region" description="Helical" evidence="7">
    <location>
        <begin position="21"/>
        <end position="46"/>
    </location>
</feature>
<dbReference type="RefSeq" id="WP_073390508.1">
    <property type="nucleotide sequence ID" value="NZ_FQXK01000064.1"/>
</dbReference>
<dbReference type="GO" id="GO:0034040">
    <property type="term" value="F:ATPase-coupled lipid transmembrane transporter activity"/>
    <property type="evidence" value="ECO:0007669"/>
    <property type="project" value="TreeGrafter"/>
</dbReference>
<dbReference type="Gene3D" id="3.40.50.300">
    <property type="entry name" value="P-loop containing nucleotide triphosphate hydrolases"/>
    <property type="match status" value="1"/>
</dbReference>
<dbReference type="GO" id="GO:0005524">
    <property type="term" value="F:ATP binding"/>
    <property type="evidence" value="ECO:0007669"/>
    <property type="project" value="UniProtKB-KW"/>
</dbReference>
<dbReference type="Gene3D" id="1.20.1560.10">
    <property type="entry name" value="ABC transporter type 1, transmembrane domain"/>
    <property type="match status" value="1"/>
</dbReference>
<dbReference type="SUPFAM" id="SSF90123">
    <property type="entry name" value="ABC transporter transmembrane region"/>
    <property type="match status" value="1"/>
</dbReference>
<dbReference type="EMBL" id="FQXK01000064">
    <property type="protein sequence ID" value="SHJ08327.1"/>
    <property type="molecule type" value="Genomic_DNA"/>
</dbReference>
<dbReference type="PANTHER" id="PTHR24221">
    <property type="entry name" value="ATP-BINDING CASSETTE SUB-FAMILY B"/>
    <property type="match status" value="1"/>
</dbReference>
<evidence type="ECO:0000256" key="1">
    <source>
        <dbReference type="ARBA" id="ARBA00004651"/>
    </source>
</evidence>
<keyword evidence="6 7" id="KW-0472">Membrane</keyword>
<feature type="transmembrane region" description="Helical" evidence="7">
    <location>
        <begin position="145"/>
        <end position="176"/>
    </location>
</feature>
<dbReference type="InterPro" id="IPR027417">
    <property type="entry name" value="P-loop_NTPase"/>
</dbReference>
<dbReference type="PROSITE" id="PS00211">
    <property type="entry name" value="ABC_TRANSPORTER_1"/>
    <property type="match status" value="1"/>
</dbReference>
<evidence type="ECO:0000256" key="3">
    <source>
        <dbReference type="ARBA" id="ARBA00022741"/>
    </source>
</evidence>
<evidence type="ECO:0000256" key="7">
    <source>
        <dbReference type="SAM" id="Phobius"/>
    </source>
</evidence>
<keyword evidence="2 7" id="KW-0812">Transmembrane</keyword>
<dbReference type="SUPFAM" id="SSF52540">
    <property type="entry name" value="P-loop containing nucleoside triphosphate hydrolases"/>
    <property type="match status" value="1"/>
</dbReference>
<dbReference type="Proteomes" id="UP000184278">
    <property type="component" value="Unassembled WGS sequence"/>
</dbReference>
<keyword evidence="4" id="KW-0067">ATP-binding</keyword>